<dbReference type="EMBL" id="LR796364">
    <property type="protein sequence ID" value="CAB4139091.1"/>
    <property type="molecule type" value="Genomic_DNA"/>
</dbReference>
<protein>
    <submittedName>
        <fullName evidence="2">Uncharacterized protein</fullName>
    </submittedName>
</protein>
<evidence type="ECO:0000313" key="2">
    <source>
        <dbReference type="EMBL" id="CAB4139091.1"/>
    </source>
</evidence>
<organism evidence="2">
    <name type="scientific">uncultured Caudovirales phage</name>
    <dbReference type="NCBI Taxonomy" id="2100421"/>
    <lineage>
        <taxon>Viruses</taxon>
        <taxon>Duplodnaviria</taxon>
        <taxon>Heunggongvirae</taxon>
        <taxon>Uroviricota</taxon>
        <taxon>Caudoviricetes</taxon>
        <taxon>Peduoviridae</taxon>
        <taxon>Maltschvirus</taxon>
        <taxon>Maltschvirus maltsch</taxon>
    </lineage>
</organism>
<gene>
    <name evidence="2" type="ORF">UFOVP348_38</name>
</gene>
<sequence length="59" mass="6189">MANAIPASAAPKAPKVPAKESGGPKIEYFGEGAEKIKFTVDPKARAVRVFANGVILTDY</sequence>
<feature type="region of interest" description="Disordered" evidence="1">
    <location>
        <begin position="1"/>
        <end position="21"/>
    </location>
</feature>
<evidence type="ECO:0000256" key="1">
    <source>
        <dbReference type="SAM" id="MobiDB-lite"/>
    </source>
</evidence>
<proteinExistence type="predicted"/>
<name>A0A6J5LY97_9CAUD</name>
<reference evidence="2" key="1">
    <citation type="submission" date="2020-04" db="EMBL/GenBank/DDBJ databases">
        <authorList>
            <person name="Chiriac C."/>
            <person name="Salcher M."/>
            <person name="Ghai R."/>
            <person name="Kavagutti S V."/>
        </authorList>
    </citation>
    <scope>NUCLEOTIDE SEQUENCE</scope>
</reference>
<accession>A0A6J5LY97</accession>
<feature type="compositionally biased region" description="Low complexity" evidence="1">
    <location>
        <begin position="1"/>
        <end position="16"/>
    </location>
</feature>